<dbReference type="InterPro" id="IPR000182">
    <property type="entry name" value="GNAT_dom"/>
</dbReference>
<dbReference type="Gene3D" id="3.40.630.30">
    <property type="match status" value="1"/>
</dbReference>
<comment type="caution">
    <text evidence="4">The sequence shown here is derived from an EMBL/GenBank/DDBJ whole genome shotgun (WGS) entry which is preliminary data.</text>
</comment>
<dbReference type="InterPro" id="IPR050832">
    <property type="entry name" value="Bact_Acetyltransf"/>
</dbReference>
<protein>
    <submittedName>
        <fullName evidence="4">GNAT family N-acetyltransferase</fullName>
    </submittedName>
</protein>
<proteinExistence type="predicted"/>
<evidence type="ECO:0000256" key="2">
    <source>
        <dbReference type="ARBA" id="ARBA00023315"/>
    </source>
</evidence>
<dbReference type="EMBL" id="JARHUD010000002">
    <property type="protein sequence ID" value="MDF2095055.1"/>
    <property type="molecule type" value="Genomic_DNA"/>
</dbReference>
<evidence type="ECO:0000313" key="5">
    <source>
        <dbReference type="Proteomes" id="UP001215503"/>
    </source>
</evidence>
<reference evidence="4 5" key="1">
    <citation type="submission" date="2023-03" db="EMBL/GenBank/DDBJ databases">
        <title>Fodinicurvata sp. CAU 1616 isolated from sea sendiment.</title>
        <authorList>
            <person name="Kim W."/>
        </authorList>
    </citation>
    <scope>NUCLEOTIDE SEQUENCE [LARGE SCALE GENOMIC DNA]</scope>
    <source>
        <strain evidence="4 5">CAU 1616</strain>
    </source>
</reference>
<evidence type="ECO:0000256" key="1">
    <source>
        <dbReference type="ARBA" id="ARBA00022679"/>
    </source>
</evidence>
<keyword evidence="5" id="KW-1185">Reference proteome</keyword>
<keyword evidence="2" id="KW-0012">Acyltransferase</keyword>
<organism evidence="4 5">
    <name type="scientific">Aquibaculum arenosum</name>
    <dbReference type="NCBI Taxonomy" id="3032591"/>
    <lineage>
        <taxon>Bacteria</taxon>
        <taxon>Pseudomonadati</taxon>
        <taxon>Pseudomonadota</taxon>
        <taxon>Alphaproteobacteria</taxon>
        <taxon>Rhodospirillales</taxon>
        <taxon>Rhodovibrionaceae</taxon>
        <taxon>Aquibaculum</taxon>
    </lineage>
</organism>
<dbReference type="InterPro" id="IPR016181">
    <property type="entry name" value="Acyl_CoA_acyltransferase"/>
</dbReference>
<evidence type="ECO:0000259" key="3">
    <source>
        <dbReference type="PROSITE" id="PS51186"/>
    </source>
</evidence>
<evidence type="ECO:0000313" key="4">
    <source>
        <dbReference type="EMBL" id="MDF2095055.1"/>
    </source>
</evidence>
<dbReference type="RefSeq" id="WP_275820106.1">
    <property type="nucleotide sequence ID" value="NZ_JARHUD010000002.1"/>
</dbReference>
<dbReference type="Pfam" id="PF00583">
    <property type="entry name" value="Acetyltransf_1"/>
    <property type="match status" value="1"/>
</dbReference>
<name>A0ABT5YJE2_9PROT</name>
<dbReference type="SUPFAM" id="SSF55729">
    <property type="entry name" value="Acyl-CoA N-acyltransferases (Nat)"/>
    <property type="match status" value="1"/>
</dbReference>
<dbReference type="CDD" id="cd04301">
    <property type="entry name" value="NAT_SF"/>
    <property type="match status" value="1"/>
</dbReference>
<dbReference type="PROSITE" id="PS51186">
    <property type="entry name" value="GNAT"/>
    <property type="match status" value="1"/>
</dbReference>
<feature type="domain" description="N-acetyltransferase" evidence="3">
    <location>
        <begin position="12"/>
        <end position="200"/>
    </location>
</feature>
<dbReference type="PANTHER" id="PTHR43877">
    <property type="entry name" value="AMINOALKYLPHOSPHONATE N-ACETYLTRANSFERASE-RELATED-RELATED"/>
    <property type="match status" value="1"/>
</dbReference>
<sequence>MVEQSSVQKSALKIRPAVQEDAGAIAELFLISSDGMASYIWSAMAQPGQALEEVGRARYARSGVPFSYENCLIAKRGEEILGMLHAFEMTPREPGEVEEDPVLHPYSELEDPGSLYVSGLAIYEPYRSQGVGAALMDAAEDSETARRLGRMSLICFDGNERAMTFYRRRNYRELDRRPIVPHPSLHYSEGNAVLLGRSLS</sequence>
<keyword evidence="1" id="KW-0808">Transferase</keyword>
<gene>
    <name evidence="4" type="ORF">P2G67_03595</name>
</gene>
<dbReference type="Proteomes" id="UP001215503">
    <property type="component" value="Unassembled WGS sequence"/>
</dbReference>
<accession>A0ABT5YJE2</accession>